<keyword evidence="9" id="KW-0804">Transcription</keyword>
<feature type="domain" description="C2H2-type" evidence="13">
    <location>
        <begin position="432"/>
        <end position="459"/>
    </location>
</feature>
<evidence type="ECO:0000256" key="3">
    <source>
        <dbReference type="ARBA" id="ARBA00022723"/>
    </source>
</evidence>
<evidence type="ECO:0000256" key="4">
    <source>
        <dbReference type="ARBA" id="ARBA00022737"/>
    </source>
</evidence>
<dbReference type="InterPro" id="IPR006612">
    <property type="entry name" value="THAP_Znf"/>
</dbReference>
<dbReference type="FunFam" id="3.30.160.60:FF:002331">
    <property type="entry name" value="Zinc finger protein 672"/>
    <property type="match status" value="1"/>
</dbReference>
<keyword evidence="3" id="KW-0479">Metal-binding</keyword>
<dbReference type="PROSITE" id="PS50157">
    <property type="entry name" value="ZINC_FINGER_C2H2_2"/>
    <property type="match status" value="4"/>
</dbReference>
<proteinExistence type="inferred from homology"/>
<dbReference type="SMART" id="SM00692">
    <property type="entry name" value="DM3"/>
    <property type="match status" value="1"/>
</dbReference>
<dbReference type="PROSITE" id="PS00028">
    <property type="entry name" value="ZINC_FINGER_C2H2_1"/>
    <property type="match status" value="4"/>
</dbReference>
<dbReference type="FunFam" id="3.30.160.60:FF:000446">
    <property type="entry name" value="Zinc finger protein"/>
    <property type="match status" value="1"/>
</dbReference>
<evidence type="ECO:0000256" key="7">
    <source>
        <dbReference type="ARBA" id="ARBA00023015"/>
    </source>
</evidence>
<evidence type="ECO:0000256" key="8">
    <source>
        <dbReference type="ARBA" id="ARBA00023125"/>
    </source>
</evidence>
<keyword evidence="10" id="KW-0539">Nucleus</keyword>
<feature type="domain" description="C2H2-type" evidence="13">
    <location>
        <begin position="517"/>
        <end position="544"/>
    </location>
</feature>
<evidence type="ECO:0000256" key="10">
    <source>
        <dbReference type="ARBA" id="ARBA00023242"/>
    </source>
</evidence>
<evidence type="ECO:0000256" key="9">
    <source>
        <dbReference type="ARBA" id="ARBA00023163"/>
    </source>
</evidence>
<evidence type="ECO:0000259" key="13">
    <source>
        <dbReference type="PROSITE" id="PS50157"/>
    </source>
</evidence>
<dbReference type="Proteomes" id="UP000261360">
    <property type="component" value="Unplaced"/>
</dbReference>
<keyword evidence="6" id="KW-0862">Zinc</keyword>
<dbReference type="GO" id="GO:0005634">
    <property type="term" value="C:nucleus"/>
    <property type="evidence" value="ECO:0007669"/>
    <property type="project" value="UniProtKB-SubCell"/>
</dbReference>
<dbReference type="Ensembl" id="ENSSLDT00000023147.1">
    <property type="protein sequence ID" value="ENSSLDP00000022425.1"/>
    <property type="gene ID" value="ENSSLDG00000017510.1"/>
</dbReference>
<accession>A0A3B4XV52</accession>
<evidence type="ECO:0000256" key="2">
    <source>
        <dbReference type="ARBA" id="ARBA00006991"/>
    </source>
</evidence>
<dbReference type="SMART" id="SM00980">
    <property type="entry name" value="THAP"/>
    <property type="match status" value="1"/>
</dbReference>
<dbReference type="GO" id="GO:0000981">
    <property type="term" value="F:DNA-binding transcription factor activity, RNA polymerase II-specific"/>
    <property type="evidence" value="ECO:0007669"/>
    <property type="project" value="TreeGrafter"/>
</dbReference>
<evidence type="ECO:0000256" key="12">
    <source>
        <dbReference type="PROSITE-ProRule" id="PRU00309"/>
    </source>
</evidence>
<dbReference type="GO" id="GO:0000122">
    <property type="term" value="P:negative regulation of transcription by RNA polymerase II"/>
    <property type="evidence" value="ECO:0007669"/>
    <property type="project" value="UniProtKB-ARBA"/>
</dbReference>
<name>A0A3B4XV52_SERLL</name>
<dbReference type="Gene3D" id="3.30.160.60">
    <property type="entry name" value="Classic Zinc Finger"/>
    <property type="match status" value="5"/>
</dbReference>
<reference evidence="15" key="1">
    <citation type="submission" date="2025-08" db="UniProtKB">
        <authorList>
            <consortium name="Ensembl"/>
        </authorList>
    </citation>
    <scope>IDENTIFICATION</scope>
</reference>
<evidence type="ECO:0000259" key="14">
    <source>
        <dbReference type="PROSITE" id="PS50950"/>
    </source>
</evidence>
<dbReference type="SUPFAM" id="SSF57667">
    <property type="entry name" value="beta-beta-alpha zinc fingers"/>
    <property type="match status" value="3"/>
</dbReference>
<dbReference type="InterPro" id="IPR013087">
    <property type="entry name" value="Znf_C2H2_type"/>
</dbReference>
<dbReference type="PANTHER" id="PTHR23235">
    <property type="entry name" value="KRUEPPEL-LIKE TRANSCRIPTION FACTOR"/>
    <property type="match status" value="1"/>
</dbReference>
<dbReference type="SMART" id="SM00355">
    <property type="entry name" value="ZnF_C2H2"/>
    <property type="match status" value="4"/>
</dbReference>
<dbReference type="PROSITE" id="PS50950">
    <property type="entry name" value="ZF_THAP"/>
    <property type="match status" value="1"/>
</dbReference>
<evidence type="ECO:0000256" key="5">
    <source>
        <dbReference type="ARBA" id="ARBA00022771"/>
    </source>
</evidence>
<dbReference type="FunFam" id="3.30.160.60:FF:001465">
    <property type="entry name" value="Zinc finger protein 560"/>
    <property type="match status" value="1"/>
</dbReference>
<feature type="domain" description="THAP-type" evidence="14">
    <location>
        <begin position="1"/>
        <end position="90"/>
    </location>
</feature>
<sequence length="548" mass="61295">MPNSCAVKTCGNKARTGASLSFHRLPVREPARLRLWLFALNIDVNTPRDELKKYIVCSEHFAPGDYTANGQPRTSAMHRFLTPTAVPTVGVSPGQDHSVAKDSENNTTKHAVMASHSSEDTKPVCEELPPPLQQCDIKVEQAPVLEETEIHIQVNEVLRQHCDIKVEQTLVPEETQINPQVKEVLLQRCDLKVEQVSVLEETDIHPQMKEELVDQCISPDMEASNKAEVKSEATIKCELFPSSNALTVNLNNSIDDKWNESDGSLSPHQSHGIEVFVELEQPPRDEKSCYLCDTQSASEEALPSQQPDQIPIVEKNETHCPQEVKEEQLDLSIIPNQEADSSEDVKVRLSGSETTTQTDYQLFPTYSTITVTLDNDDEWNGSEGSVSHGASFMAQEQAQNDKRACRFCGKQFKKDSALIRHMDEIHMGERAFKCSECDKKFARRDHLAVHLRIHTGEKPHTCSFCGKSFAQSSNLNVHLRMHTGEKPYFCKSCGKMVAHTYHLKTCGITDTTGVKSFRCSVCGKKFHTALKLKGHMNIHEALKAHATV</sequence>
<keyword evidence="7" id="KW-0805">Transcription regulation</keyword>
<evidence type="ECO:0000256" key="11">
    <source>
        <dbReference type="PROSITE-ProRule" id="PRU00042"/>
    </source>
</evidence>
<dbReference type="PANTHER" id="PTHR23235:SF120">
    <property type="entry name" value="KRUPPEL-LIKE FACTOR 15"/>
    <property type="match status" value="1"/>
</dbReference>
<evidence type="ECO:0000313" key="15">
    <source>
        <dbReference type="Ensembl" id="ENSSLDP00000022425.1"/>
    </source>
</evidence>
<dbReference type="GO" id="GO:0000978">
    <property type="term" value="F:RNA polymerase II cis-regulatory region sequence-specific DNA binding"/>
    <property type="evidence" value="ECO:0007669"/>
    <property type="project" value="TreeGrafter"/>
</dbReference>
<evidence type="ECO:0000313" key="16">
    <source>
        <dbReference type="Proteomes" id="UP000261360"/>
    </source>
</evidence>
<dbReference type="GeneTree" id="ENSGT01150000286934"/>
<feature type="domain" description="C2H2-type" evidence="13">
    <location>
        <begin position="460"/>
        <end position="487"/>
    </location>
</feature>
<comment type="similarity">
    <text evidence="2">Belongs to the krueppel C2H2-type zinc-finger protein family.</text>
</comment>
<keyword evidence="4" id="KW-0677">Repeat</keyword>
<comment type="subcellular location">
    <subcellularLocation>
        <location evidence="1">Nucleus</location>
    </subcellularLocation>
</comment>
<dbReference type="SUPFAM" id="SSF57716">
    <property type="entry name" value="Glucocorticoid receptor-like (DNA-binding domain)"/>
    <property type="match status" value="1"/>
</dbReference>
<evidence type="ECO:0000256" key="1">
    <source>
        <dbReference type="ARBA" id="ARBA00004123"/>
    </source>
</evidence>
<reference evidence="15" key="2">
    <citation type="submission" date="2025-09" db="UniProtKB">
        <authorList>
            <consortium name="Ensembl"/>
        </authorList>
    </citation>
    <scope>IDENTIFICATION</scope>
</reference>
<keyword evidence="8 12" id="KW-0238">DNA-binding</keyword>
<feature type="domain" description="C2H2-type" evidence="13">
    <location>
        <begin position="403"/>
        <end position="431"/>
    </location>
</feature>
<dbReference type="AlphaFoldDB" id="A0A3B4XV52"/>
<evidence type="ECO:0000256" key="6">
    <source>
        <dbReference type="ARBA" id="ARBA00022833"/>
    </source>
</evidence>
<protein>
    <submittedName>
        <fullName evidence="15">Zinc finger protein 568-like</fullName>
    </submittedName>
</protein>
<dbReference type="Pfam" id="PF00096">
    <property type="entry name" value="zf-C2H2"/>
    <property type="match status" value="4"/>
</dbReference>
<dbReference type="Pfam" id="PF05485">
    <property type="entry name" value="THAP"/>
    <property type="match status" value="1"/>
</dbReference>
<keyword evidence="16" id="KW-1185">Reference proteome</keyword>
<dbReference type="GO" id="GO:0008270">
    <property type="term" value="F:zinc ion binding"/>
    <property type="evidence" value="ECO:0007669"/>
    <property type="project" value="UniProtKB-KW"/>
</dbReference>
<keyword evidence="5 11" id="KW-0863">Zinc-finger</keyword>
<dbReference type="InterPro" id="IPR036236">
    <property type="entry name" value="Znf_C2H2_sf"/>
</dbReference>
<organism evidence="15 16">
    <name type="scientific">Seriola lalandi dorsalis</name>
    <dbReference type="NCBI Taxonomy" id="1841481"/>
    <lineage>
        <taxon>Eukaryota</taxon>
        <taxon>Metazoa</taxon>
        <taxon>Chordata</taxon>
        <taxon>Craniata</taxon>
        <taxon>Vertebrata</taxon>
        <taxon>Euteleostomi</taxon>
        <taxon>Actinopterygii</taxon>
        <taxon>Neopterygii</taxon>
        <taxon>Teleostei</taxon>
        <taxon>Neoteleostei</taxon>
        <taxon>Acanthomorphata</taxon>
        <taxon>Carangaria</taxon>
        <taxon>Carangiformes</taxon>
        <taxon>Carangidae</taxon>
        <taxon>Seriola</taxon>
    </lineage>
</organism>